<accession>A0A8C3SDL7</accession>
<dbReference type="FunFam" id="3.30.160.60:FF:002604">
    <property type="entry name" value="Zinc finger protein 715"/>
    <property type="match status" value="1"/>
</dbReference>
<dbReference type="Ensembl" id="ENSCSRT00000011431.1">
    <property type="protein sequence ID" value="ENSCSRP00000011022.1"/>
    <property type="gene ID" value="ENSCSRG00000008116.1"/>
</dbReference>
<dbReference type="GO" id="GO:0000978">
    <property type="term" value="F:RNA polymerase II cis-regulatory region sequence-specific DNA binding"/>
    <property type="evidence" value="ECO:0007669"/>
    <property type="project" value="TreeGrafter"/>
</dbReference>
<evidence type="ECO:0000313" key="15">
    <source>
        <dbReference type="Proteomes" id="UP000694403"/>
    </source>
</evidence>
<evidence type="ECO:0000256" key="4">
    <source>
        <dbReference type="ARBA" id="ARBA00022737"/>
    </source>
</evidence>
<comment type="similarity">
    <text evidence="2">Belongs to the krueppel C2H2-type zinc-finger protein family.</text>
</comment>
<dbReference type="Pfam" id="PF00096">
    <property type="entry name" value="zf-C2H2"/>
    <property type="match status" value="6"/>
</dbReference>
<dbReference type="InterPro" id="IPR036236">
    <property type="entry name" value="Znf_C2H2_sf"/>
</dbReference>
<dbReference type="FunFam" id="3.30.160.60:FF:002343">
    <property type="entry name" value="Zinc finger protein 33A"/>
    <property type="match status" value="1"/>
</dbReference>
<dbReference type="InterPro" id="IPR013087">
    <property type="entry name" value="Znf_C2H2_type"/>
</dbReference>
<evidence type="ECO:0000256" key="8">
    <source>
        <dbReference type="ARBA" id="ARBA00023125"/>
    </source>
</evidence>
<evidence type="ECO:0000256" key="7">
    <source>
        <dbReference type="ARBA" id="ARBA00023015"/>
    </source>
</evidence>
<dbReference type="Proteomes" id="UP000694403">
    <property type="component" value="Unplaced"/>
</dbReference>
<protein>
    <submittedName>
        <fullName evidence="14">Zinc finger protein 628</fullName>
    </submittedName>
</protein>
<dbReference type="PROSITE" id="PS00028">
    <property type="entry name" value="ZINC_FINGER_C2H2_1"/>
    <property type="match status" value="6"/>
</dbReference>
<evidence type="ECO:0000259" key="13">
    <source>
        <dbReference type="PROSITE" id="PS50157"/>
    </source>
</evidence>
<dbReference type="AlphaFoldDB" id="A0A8C3SDL7"/>
<keyword evidence="4" id="KW-0677">Repeat</keyword>
<dbReference type="SMART" id="SM00355">
    <property type="entry name" value="ZnF_C2H2"/>
    <property type="match status" value="6"/>
</dbReference>
<evidence type="ECO:0000256" key="11">
    <source>
        <dbReference type="PROSITE-ProRule" id="PRU00042"/>
    </source>
</evidence>
<comment type="subcellular location">
    <subcellularLocation>
        <location evidence="1">Nucleus</location>
    </subcellularLocation>
</comment>
<dbReference type="PANTHER" id="PTHR24404:SF41">
    <property type="entry name" value="ZINC FINGER PROTEIN 613"/>
    <property type="match status" value="1"/>
</dbReference>
<keyword evidence="3" id="KW-0479">Metal-binding</keyword>
<keyword evidence="6" id="KW-0862">Zinc</keyword>
<dbReference type="GO" id="GO:0005634">
    <property type="term" value="C:nucleus"/>
    <property type="evidence" value="ECO:0007669"/>
    <property type="project" value="UniProtKB-SubCell"/>
</dbReference>
<feature type="domain" description="C2H2-type" evidence="13">
    <location>
        <begin position="105"/>
        <end position="132"/>
    </location>
</feature>
<evidence type="ECO:0000256" key="1">
    <source>
        <dbReference type="ARBA" id="ARBA00004123"/>
    </source>
</evidence>
<dbReference type="PANTHER" id="PTHR24404">
    <property type="entry name" value="ZINC FINGER PROTEIN"/>
    <property type="match status" value="1"/>
</dbReference>
<organism evidence="14 15">
    <name type="scientific">Chelydra serpentina</name>
    <name type="common">Snapping turtle</name>
    <name type="synonym">Testudo serpentina</name>
    <dbReference type="NCBI Taxonomy" id="8475"/>
    <lineage>
        <taxon>Eukaryota</taxon>
        <taxon>Metazoa</taxon>
        <taxon>Chordata</taxon>
        <taxon>Craniata</taxon>
        <taxon>Vertebrata</taxon>
        <taxon>Euteleostomi</taxon>
        <taxon>Archelosauria</taxon>
        <taxon>Testudinata</taxon>
        <taxon>Testudines</taxon>
        <taxon>Cryptodira</taxon>
        <taxon>Durocryptodira</taxon>
        <taxon>Americhelydia</taxon>
        <taxon>Chelydroidea</taxon>
        <taxon>Chelydridae</taxon>
        <taxon>Chelydra</taxon>
    </lineage>
</organism>
<name>A0A8C3SDL7_CHESE</name>
<sequence length="428" mass="45989">MAEMQPAPMPQPGTSDHQYECLECGKTFVQLSSLLGHQRSHPAEQQLIQAEAEVTCPQTTAEPVPPPVPPEVAERPYKCTECGKAFKGSSGLRYHLRDHTGERPYKCSECGKAFKNTSCLRRHRQLHTGERPFACLVCGKAFTQTSNLRQHQRTHTGERPYSCQECGKSFTHSSNLQLHQRTHSSERPFKCSVCAKGFVMASYLQRHLRTHAAEAKGEGPAPGLPAPPATQEVHIVPNLQATLNLEVGTAPSAPNSQTFLLVQTAQGLQLIPSVQQSPQKLLLLPSPQLVPTQQKVPILQNTPNFTLVPSSPVAPSNHAPRQQSKARKPAAPGNPQNIILVPGGGPALPSVQIQALPGTQRAPVLPAGQNIIVLQNVTEHSGTRAGSLTLLRPRYPGCRLLGCRAGVSAAVKSHAGISCAGTGLPSML</sequence>
<keyword evidence="15" id="KW-1185">Reference proteome</keyword>
<evidence type="ECO:0000256" key="12">
    <source>
        <dbReference type="SAM" id="MobiDB-lite"/>
    </source>
</evidence>
<dbReference type="FunFam" id="3.30.160.60:FF:000012">
    <property type="entry name" value="RB-associated KRAB zinc finger protein-like"/>
    <property type="match status" value="1"/>
</dbReference>
<feature type="domain" description="C2H2-type" evidence="13">
    <location>
        <begin position="133"/>
        <end position="160"/>
    </location>
</feature>
<evidence type="ECO:0000313" key="14">
    <source>
        <dbReference type="Ensembl" id="ENSCSRP00000011022.1"/>
    </source>
</evidence>
<reference evidence="14" key="2">
    <citation type="submission" date="2025-09" db="UniProtKB">
        <authorList>
            <consortium name="Ensembl"/>
        </authorList>
    </citation>
    <scope>IDENTIFICATION</scope>
</reference>
<dbReference type="InterPro" id="IPR050589">
    <property type="entry name" value="Ikaros_C2H2-ZF"/>
</dbReference>
<keyword evidence="9" id="KW-0804">Transcription</keyword>
<feature type="domain" description="C2H2-type" evidence="13">
    <location>
        <begin position="189"/>
        <end position="216"/>
    </location>
</feature>
<evidence type="ECO:0000256" key="2">
    <source>
        <dbReference type="ARBA" id="ARBA00006991"/>
    </source>
</evidence>
<dbReference type="GO" id="GO:0006357">
    <property type="term" value="P:regulation of transcription by RNA polymerase II"/>
    <property type="evidence" value="ECO:0007669"/>
    <property type="project" value="TreeGrafter"/>
</dbReference>
<evidence type="ECO:0000256" key="5">
    <source>
        <dbReference type="ARBA" id="ARBA00022771"/>
    </source>
</evidence>
<dbReference type="Gene3D" id="3.30.160.60">
    <property type="entry name" value="Classic Zinc Finger"/>
    <property type="match status" value="6"/>
</dbReference>
<keyword evidence="10" id="KW-0539">Nucleus</keyword>
<proteinExistence type="inferred from homology"/>
<reference evidence="14" key="1">
    <citation type="submission" date="2025-08" db="UniProtKB">
        <authorList>
            <consortium name="Ensembl"/>
        </authorList>
    </citation>
    <scope>IDENTIFICATION</scope>
</reference>
<evidence type="ECO:0000256" key="6">
    <source>
        <dbReference type="ARBA" id="ARBA00022833"/>
    </source>
</evidence>
<feature type="domain" description="C2H2-type" evidence="13">
    <location>
        <begin position="161"/>
        <end position="188"/>
    </location>
</feature>
<feature type="domain" description="C2H2-type" evidence="13">
    <location>
        <begin position="19"/>
        <end position="46"/>
    </location>
</feature>
<dbReference type="PROSITE" id="PS50157">
    <property type="entry name" value="ZINC_FINGER_C2H2_2"/>
    <property type="match status" value="6"/>
</dbReference>
<dbReference type="FunFam" id="3.30.160.60:FF:000213">
    <property type="entry name" value="Zinc finger protein 624"/>
    <property type="match status" value="1"/>
</dbReference>
<keyword evidence="7" id="KW-0805">Transcription regulation</keyword>
<dbReference type="GO" id="GO:0003700">
    <property type="term" value="F:DNA-binding transcription factor activity"/>
    <property type="evidence" value="ECO:0007669"/>
    <property type="project" value="TreeGrafter"/>
</dbReference>
<evidence type="ECO:0000256" key="10">
    <source>
        <dbReference type="ARBA" id="ARBA00023242"/>
    </source>
</evidence>
<evidence type="ECO:0000256" key="9">
    <source>
        <dbReference type="ARBA" id="ARBA00023163"/>
    </source>
</evidence>
<feature type="region of interest" description="Disordered" evidence="12">
    <location>
        <begin position="309"/>
        <end position="336"/>
    </location>
</feature>
<keyword evidence="5 11" id="KW-0863">Zinc-finger</keyword>
<evidence type="ECO:0000256" key="3">
    <source>
        <dbReference type="ARBA" id="ARBA00022723"/>
    </source>
</evidence>
<dbReference type="GO" id="GO:0008270">
    <property type="term" value="F:zinc ion binding"/>
    <property type="evidence" value="ECO:0007669"/>
    <property type="project" value="UniProtKB-KW"/>
</dbReference>
<dbReference type="SUPFAM" id="SSF57667">
    <property type="entry name" value="beta-beta-alpha zinc fingers"/>
    <property type="match status" value="4"/>
</dbReference>
<dbReference type="FunFam" id="3.30.160.60:FF:000358">
    <property type="entry name" value="zinc finger protein 24"/>
    <property type="match status" value="1"/>
</dbReference>
<dbReference type="FunFam" id="3.30.160.60:FF:000671">
    <property type="entry name" value="Zinc finger protein 26"/>
    <property type="match status" value="1"/>
</dbReference>
<feature type="domain" description="C2H2-type" evidence="13">
    <location>
        <begin position="77"/>
        <end position="104"/>
    </location>
</feature>
<keyword evidence="8" id="KW-0238">DNA-binding</keyword>